<feature type="transmembrane region" description="Helical" evidence="1">
    <location>
        <begin position="106"/>
        <end position="127"/>
    </location>
</feature>
<feature type="transmembrane region" description="Helical" evidence="1">
    <location>
        <begin position="289"/>
        <end position="310"/>
    </location>
</feature>
<protein>
    <submittedName>
        <fullName evidence="2">Uncharacterized protein</fullName>
    </submittedName>
</protein>
<feature type="transmembrane region" description="Helical" evidence="1">
    <location>
        <begin position="376"/>
        <end position="394"/>
    </location>
</feature>
<keyword evidence="3" id="KW-1185">Reference proteome</keyword>
<evidence type="ECO:0000313" key="3">
    <source>
        <dbReference type="Proteomes" id="UP000195273"/>
    </source>
</evidence>
<keyword evidence="1" id="KW-1133">Transmembrane helix</keyword>
<feature type="transmembrane region" description="Helical" evidence="1">
    <location>
        <begin position="194"/>
        <end position="216"/>
    </location>
</feature>
<feature type="transmembrane region" description="Helical" evidence="1">
    <location>
        <begin position="430"/>
        <end position="447"/>
    </location>
</feature>
<sequence length="588" mass="61902">MRVLRDLRVDPFAVALVAAVGFAMLRAVLDGRAMADNFATMDNDDILRLVMVRDLIAGQGWFDLTQYRLLPPAGVVMHWSRYIDAGIAAMIVPLSGLVGMDMAEQLAVTLWPTLIFGLSLLVIGYGTRRVFGSWPACFALAITVIWPTTGHLHAGAGNIDHHNVQMLMMTIVAFALIWPVGPVIAGVIGGIAAAFSLAVGLETLPFIIVAGAMALGRHLLDISAASRGFLLAFCLALAVAAVLFWLGQTAPALRAIGHCDRLSLPALALIAVAVTASLLAAAVTRFGALAGLAAAVLVTVAGCVLIWPHLGPCLDGPYGDLPAELQVFIATRISEALPLHRFIRDSPAGFVVFTLPVIVAVAAGGIMLWRGAGPRMALTMLWVFCLLGLAMTAYQMRSIVMAGAVVPMLGGVVIARALEAYLRTRAPKAAVIWLVLATTLIAPMLIGQQVKALLPDDDAPAAAARAACRDPEALAGLNALPPAVFLAPMNLGPALLWATHHDVVSAGYHVDPVLLMNAVGPYHLPQDDIAAFLRQSGASLILVCRGAVYDNAFARSLAAGAQVDWLRPVPMPVPVAAQALLVFEILPQ</sequence>
<feature type="transmembrane region" description="Helical" evidence="1">
    <location>
        <begin position="228"/>
        <end position="247"/>
    </location>
</feature>
<dbReference type="EMBL" id="CP021431">
    <property type="protein sequence ID" value="ARU02931.1"/>
    <property type="molecule type" value="Genomic_DNA"/>
</dbReference>
<gene>
    <name evidence="2" type="ORF">LOKVESSMR4R_03665</name>
</gene>
<feature type="transmembrane region" description="Helical" evidence="1">
    <location>
        <begin position="262"/>
        <end position="282"/>
    </location>
</feature>
<evidence type="ECO:0000256" key="1">
    <source>
        <dbReference type="SAM" id="Phobius"/>
    </source>
</evidence>
<feature type="transmembrane region" description="Helical" evidence="1">
    <location>
        <begin position="166"/>
        <end position="188"/>
    </location>
</feature>
<dbReference type="AlphaFoldDB" id="A0A1Y0EHS4"/>
<feature type="transmembrane region" description="Helical" evidence="1">
    <location>
        <begin position="133"/>
        <end position="154"/>
    </location>
</feature>
<feature type="transmembrane region" description="Helical" evidence="1">
    <location>
        <begin position="400"/>
        <end position="418"/>
    </location>
</feature>
<proteinExistence type="predicted"/>
<organism evidence="2 3">
    <name type="scientific">Yoonia vestfoldensis</name>
    <dbReference type="NCBI Taxonomy" id="245188"/>
    <lineage>
        <taxon>Bacteria</taxon>
        <taxon>Pseudomonadati</taxon>
        <taxon>Pseudomonadota</taxon>
        <taxon>Alphaproteobacteria</taxon>
        <taxon>Rhodobacterales</taxon>
        <taxon>Paracoccaceae</taxon>
        <taxon>Yoonia</taxon>
    </lineage>
</organism>
<name>A0A1Y0EHS4_9RHOB</name>
<evidence type="ECO:0000313" key="2">
    <source>
        <dbReference type="EMBL" id="ARU02931.1"/>
    </source>
</evidence>
<keyword evidence="1" id="KW-0812">Transmembrane</keyword>
<dbReference type="Proteomes" id="UP000195273">
    <property type="component" value="Chromosome"/>
</dbReference>
<feature type="transmembrane region" description="Helical" evidence="1">
    <location>
        <begin position="79"/>
        <end position="99"/>
    </location>
</feature>
<dbReference type="KEGG" id="lvs:LOKVESSMR4R_03665"/>
<keyword evidence="1" id="KW-0472">Membrane</keyword>
<reference evidence="2 3" key="1">
    <citation type="submission" date="2017-05" db="EMBL/GenBank/DDBJ databases">
        <title>Genome Sequence of Loktanella vestfoldensis Strain SMR4r Isolated from a Culture of the Diatom Skeletonema marinoi.</title>
        <authorList>
            <person name="Topel M."/>
            <person name="Pinder M.I.M."/>
            <person name="Johansson O.N."/>
            <person name="Kourtchenko O."/>
            <person name="Godhe A."/>
            <person name="Clarke A.K."/>
        </authorList>
    </citation>
    <scope>NUCLEOTIDE SEQUENCE [LARGE SCALE GENOMIC DNA]</scope>
    <source>
        <strain evidence="2 3">SMR4r</strain>
    </source>
</reference>
<feature type="transmembrane region" description="Helical" evidence="1">
    <location>
        <begin position="348"/>
        <end position="369"/>
    </location>
</feature>
<feature type="transmembrane region" description="Helical" evidence="1">
    <location>
        <begin position="12"/>
        <end position="29"/>
    </location>
</feature>
<dbReference type="RefSeq" id="WP_237331846.1">
    <property type="nucleotide sequence ID" value="NZ_CP021431.1"/>
</dbReference>
<accession>A0A1Y0EHS4</accession>